<feature type="binding site" evidence="9">
    <location>
        <begin position="332"/>
        <end position="334"/>
    </location>
    <ligand>
        <name>GTP</name>
        <dbReference type="ChEBI" id="CHEBI:37565"/>
    </ligand>
</feature>
<evidence type="ECO:0000256" key="1">
    <source>
        <dbReference type="ARBA" id="ARBA00011738"/>
    </source>
</evidence>
<comment type="subcellular location">
    <subcellularLocation>
        <location evidence="9">Cytoplasm</location>
    </subcellularLocation>
</comment>
<evidence type="ECO:0000256" key="6">
    <source>
        <dbReference type="ARBA" id="ARBA00022842"/>
    </source>
</evidence>
<dbReference type="GO" id="GO:0044208">
    <property type="term" value="P:'de novo' AMP biosynthetic process"/>
    <property type="evidence" value="ECO:0007669"/>
    <property type="project" value="UniProtKB-UniRule"/>
</dbReference>
<keyword evidence="3 9" id="KW-0479">Metal-binding</keyword>
<organism evidence="11 12">
    <name type="scientific">Aquatica leii</name>
    <dbReference type="NCBI Taxonomy" id="1421715"/>
    <lineage>
        <taxon>Eukaryota</taxon>
        <taxon>Metazoa</taxon>
        <taxon>Ecdysozoa</taxon>
        <taxon>Arthropoda</taxon>
        <taxon>Hexapoda</taxon>
        <taxon>Insecta</taxon>
        <taxon>Pterygota</taxon>
        <taxon>Neoptera</taxon>
        <taxon>Endopterygota</taxon>
        <taxon>Coleoptera</taxon>
        <taxon>Polyphaga</taxon>
        <taxon>Elateriformia</taxon>
        <taxon>Elateroidea</taxon>
        <taxon>Lampyridae</taxon>
        <taxon>Luciolinae</taxon>
        <taxon>Aquatica</taxon>
    </lineage>
</organism>
<evidence type="ECO:0000256" key="4">
    <source>
        <dbReference type="ARBA" id="ARBA00022741"/>
    </source>
</evidence>
<dbReference type="Gene3D" id="3.40.440.10">
    <property type="entry name" value="Adenylosuccinate Synthetase, subunit A, domain 1"/>
    <property type="match status" value="1"/>
</dbReference>
<dbReference type="SUPFAM" id="SSF52540">
    <property type="entry name" value="P-loop containing nucleoside triphosphate hydrolases"/>
    <property type="match status" value="1"/>
</dbReference>
<feature type="active site" description="Proton donor" evidence="9">
    <location>
        <position position="45"/>
    </location>
</feature>
<dbReference type="FunFam" id="1.10.300.10:FF:000002">
    <property type="entry name" value="Adenylosuccinate synthetase, chloroplastic"/>
    <property type="match status" value="1"/>
</dbReference>
<evidence type="ECO:0000256" key="3">
    <source>
        <dbReference type="ARBA" id="ARBA00022723"/>
    </source>
</evidence>
<comment type="similarity">
    <text evidence="9">Belongs to the adenylosuccinate synthetase family.</text>
</comment>
<evidence type="ECO:0000313" key="11">
    <source>
        <dbReference type="EMBL" id="KAK4874211.1"/>
    </source>
</evidence>
<dbReference type="InterPro" id="IPR027417">
    <property type="entry name" value="P-loop_NTPase"/>
</dbReference>
<comment type="caution">
    <text evidence="9">Lacks conserved residue(s) required for the propagation of feature annotation.</text>
</comment>
<dbReference type="NCBIfam" id="NF002223">
    <property type="entry name" value="PRK01117.1"/>
    <property type="match status" value="1"/>
</dbReference>
<keyword evidence="12" id="KW-1185">Reference proteome</keyword>
<feature type="active site" evidence="10">
    <location>
        <position position="144"/>
    </location>
</feature>
<dbReference type="Gene3D" id="1.10.300.10">
    <property type="entry name" value="Adenylosuccinate Synthetase, subunit A, domain 2"/>
    <property type="match status" value="1"/>
</dbReference>
<dbReference type="PANTHER" id="PTHR11846:SF0">
    <property type="entry name" value="ADENYLOSUCCINATE SYNTHETASE"/>
    <property type="match status" value="1"/>
</dbReference>
<keyword evidence="5 9" id="KW-0658">Purine biosynthesis</keyword>
<feature type="binding site" evidence="9">
    <location>
        <position position="306"/>
    </location>
    <ligand>
        <name>GTP</name>
        <dbReference type="ChEBI" id="CHEBI:37565"/>
    </ligand>
</feature>
<evidence type="ECO:0000256" key="2">
    <source>
        <dbReference type="ARBA" id="ARBA00022598"/>
    </source>
</evidence>
<feature type="binding site" evidence="9">
    <location>
        <position position="133"/>
    </location>
    <ligand>
        <name>IMP</name>
        <dbReference type="ChEBI" id="CHEBI:58053"/>
    </ligand>
</feature>
<evidence type="ECO:0000256" key="9">
    <source>
        <dbReference type="HAMAP-Rule" id="MF_03125"/>
    </source>
</evidence>
<comment type="subunit">
    <text evidence="1 9">Homodimer.</text>
</comment>
<name>A0AAN7P2N3_9COLE</name>
<feature type="binding site" evidence="9">
    <location>
        <position position="147"/>
    </location>
    <ligand>
        <name>IMP</name>
        <dbReference type="ChEBI" id="CHEBI:58053"/>
        <note>ligand shared between dimeric partners</note>
    </ligand>
</feature>
<keyword evidence="6 9" id="KW-0460">Magnesium</keyword>
<gene>
    <name evidence="11" type="ORF">RN001_013571</name>
</gene>
<dbReference type="Pfam" id="PF00709">
    <property type="entry name" value="Adenylsucc_synt"/>
    <property type="match status" value="1"/>
</dbReference>
<reference evidence="12" key="1">
    <citation type="submission" date="2023-01" db="EMBL/GenBank/DDBJ databases">
        <title>Key to firefly adult light organ development and bioluminescence: homeobox transcription factors regulate luciferase expression and transportation to peroxisome.</title>
        <authorList>
            <person name="Fu X."/>
        </authorList>
    </citation>
    <scope>NUCLEOTIDE SEQUENCE [LARGE SCALE GENOMIC DNA]</scope>
</reference>
<feature type="binding site" evidence="9">
    <location>
        <begin position="300"/>
        <end position="306"/>
    </location>
    <ligand>
        <name>substrate</name>
    </ligand>
</feature>
<keyword evidence="2 9" id="KW-0436">Ligase</keyword>
<dbReference type="InterPro" id="IPR033128">
    <property type="entry name" value="Adenylosuccin_syn_Lys_AS"/>
</dbReference>
<feature type="binding site" evidence="9">
    <location>
        <position position="17"/>
    </location>
    <ligand>
        <name>Mg(2+)</name>
        <dbReference type="ChEBI" id="CHEBI:18420"/>
    </ligand>
</feature>
<feature type="binding site" evidence="9">
    <location>
        <position position="225"/>
    </location>
    <ligand>
        <name>IMP</name>
        <dbReference type="ChEBI" id="CHEBI:58053"/>
    </ligand>
</feature>
<evidence type="ECO:0000256" key="7">
    <source>
        <dbReference type="ARBA" id="ARBA00023134"/>
    </source>
</evidence>
<dbReference type="SMART" id="SM00788">
    <property type="entry name" value="Adenylsucc_synt"/>
    <property type="match status" value="1"/>
</dbReference>
<proteinExistence type="inferred from homology"/>
<dbReference type="PANTHER" id="PTHR11846">
    <property type="entry name" value="ADENYLOSUCCINATE SYNTHETASE"/>
    <property type="match status" value="1"/>
</dbReference>
<comment type="catalytic activity">
    <reaction evidence="8 9">
        <text>IMP + L-aspartate + GTP = N(6)-(1,2-dicarboxyethyl)-AMP + GDP + phosphate + 2 H(+)</text>
        <dbReference type="Rhea" id="RHEA:15753"/>
        <dbReference type="ChEBI" id="CHEBI:15378"/>
        <dbReference type="ChEBI" id="CHEBI:29991"/>
        <dbReference type="ChEBI" id="CHEBI:37565"/>
        <dbReference type="ChEBI" id="CHEBI:43474"/>
        <dbReference type="ChEBI" id="CHEBI:57567"/>
        <dbReference type="ChEBI" id="CHEBI:58053"/>
        <dbReference type="ChEBI" id="CHEBI:58189"/>
        <dbReference type="EC" id="6.3.4.4"/>
    </reaction>
</comment>
<feature type="binding site" evidence="9">
    <location>
        <begin position="414"/>
        <end position="416"/>
    </location>
    <ligand>
        <name>GTP</name>
        <dbReference type="ChEBI" id="CHEBI:37565"/>
    </ligand>
</feature>
<dbReference type="Gene3D" id="3.90.170.10">
    <property type="entry name" value="Adenylosuccinate Synthetase, subunit A, domain 3"/>
    <property type="match status" value="1"/>
</dbReference>
<feature type="binding site" evidence="9">
    <location>
        <begin position="17"/>
        <end position="20"/>
    </location>
    <ligand>
        <name>IMP</name>
        <dbReference type="ChEBI" id="CHEBI:58053"/>
    </ligand>
</feature>
<dbReference type="InterPro" id="IPR042111">
    <property type="entry name" value="Adenylosuccinate_synth_dom3"/>
</dbReference>
<accession>A0AAN7P2N3</accession>
<evidence type="ECO:0000256" key="8">
    <source>
        <dbReference type="ARBA" id="ARBA00050432"/>
    </source>
</evidence>
<comment type="cofactor">
    <cofactor evidence="9">
        <name>Mg(2+)</name>
        <dbReference type="ChEBI" id="CHEBI:18420"/>
    </cofactor>
    <text evidence="9">Binds 1 Mg(2+) ion per subunit.</text>
</comment>
<dbReference type="FunFam" id="3.90.170.10:FF:000001">
    <property type="entry name" value="Adenylosuccinate synthetase"/>
    <property type="match status" value="1"/>
</dbReference>
<comment type="function">
    <text evidence="9">Plays an important role in the de novo pathway and in the salvage pathway of purine nucleotide biosynthesis. Catalyzes the first commited step in the biosynthesis of AMP from IMP.</text>
</comment>
<dbReference type="InterPro" id="IPR001114">
    <property type="entry name" value="Adenylosuccinate_synthetase"/>
</dbReference>
<dbReference type="GO" id="GO:0000287">
    <property type="term" value="F:magnesium ion binding"/>
    <property type="evidence" value="ECO:0007669"/>
    <property type="project" value="UniProtKB-UniRule"/>
</dbReference>
<keyword evidence="4 9" id="KW-0547">Nucleotide-binding</keyword>
<dbReference type="InterPro" id="IPR042109">
    <property type="entry name" value="Adenylosuccinate_synth_dom1"/>
</dbReference>
<evidence type="ECO:0000256" key="10">
    <source>
        <dbReference type="PROSITE-ProRule" id="PRU10134"/>
    </source>
</evidence>
<dbReference type="GO" id="GO:0005525">
    <property type="term" value="F:GTP binding"/>
    <property type="evidence" value="ECO:0007669"/>
    <property type="project" value="UniProtKB-UniRule"/>
</dbReference>
<protein>
    <recommendedName>
        <fullName evidence="9">Adenylosuccinate synthetase</fullName>
        <shortName evidence="9">AMPSase</shortName>
        <shortName evidence="9">AdSS</shortName>
        <ecNumber evidence="9">6.3.4.4</ecNumber>
    </recommendedName>
    <alternativeName>
        <fullName evidence="9">IMP--aspartate ligase</fullName>
    </alternativeName>
</protein>
<feature type="binding site" evidence="9">
    <location>
        <position position="304"/>
    </location>
    <ligand>
        <name>IMP</name>
        <dbReference type="ChEBI" id="CHEBI:58053"/>
    </ligand>
</feature>
<dbReference type="CDD" id="cd03108">
    <property type="entry name" value="AdSS"/>
    <property type="match status" value="1"/>
</dbReference>
<dbReference type="GO" id="GO:0005737">
    <property type="term" value="C:cytoplasm"/>
    <property type="evidence" value="ECO:0007669"/>
    <property type="project" value="UniProtKB-SubCell"/>
</dbReference>
<feature type="active site" description="Proton acceptor" evidence="9">
    <location>
        <position position="17"/>
    </location>
</feature>
<comment type="pathway">
    <text evidence="9">Purine metabolism; AMP biosynthesis via de novo pathway; AMP from IMP: step 1/2.</text>
</comment>
<evidence type="ECO:0000313" key="12">
    <source>
        <dbReference type="Proteomes" id="UP001353858"/>
    </source>
</evidence>
<dbReference type="GO" id="GO:0004019">
    <property type="term" value="F:adenylosuccinate synthase activity"/>
    <property type="evidence" value="ECO:0007669"/>
    <property type="project" value="UniProtKB-UniRule"/>
</dbReference>
<comment type="caution">
    <text evidence="11">The sequence shown here is derived from an EMBL/GenBank/DDBJ whole genome shotgun (WGS) entry which is preliminary data.</text>
</comment>
<dbReference type="GO" id="GO:0046040">
    <property type="term" value="P:IMP metabolic process"/>
    <property type="evidence" value="ECO:0007669"/>
    <property type="project" value="TreeGrafter"/>
</dbReference>
<dbReference type="EMBL" id="JARPUR010000006">
    <property type="protein sequence ID" value="KAK4874211.1"/>
    <property type="molecule type" value="Genomic_DNA"/>
</dbReference>
<dbReference type="HAMAP" id="MF_00011">
    <property type="entry name" value="Adenylosucc_synth"/>
    <property type="match status" value="1"/>
</dbReference>
<dbReference type="NCBIfam" id="TIGR00184">
    <property type="entry name" value="purA"/>
    <property type="match status" value="1"/>
</dbReference>
<keyword evidence="7 9" id="KW-0342">GTP-binding</keyword>
<feature type="binding site" evidence="9">
    <location>
        <position position="240"/>
    </location>
    <ligand>
        <name>IMP</name>
        <dbReference type="ChEBI" id="CHEBI:58053"/>
    </ligand>
</feature>
<keyword evidence="9" id="KW-0963">Cytoplasm</keyword>
<dbReference type="Proteomes" id="UP001353858">
    <property type="component" value="Unassembled WGS sequence"/>
</dbReference>
<evidence type="ECO:0000256" key="5">
    <source>
        <dbReference type="ARBA" id="ARBA00022755"/>
    </source>
</evidence>
<dbReference type="InterPro" id="IPR042110">
    <property type="entry name" value="Adenylosuccinate_synth_dom2"/>
</dbReference>
<dbReference type="PROSITE" id="PS00513">
    <property type="entry name" value="ADENYLOSUCCIN_SYN_2"/>
    <property type="match status" value="1"/>
</dbReference>
<sequence>MNEQSTVTVIIGAQWGDEGKRKLVDLFASQADVVCRCQGGNNASHTILAHNKSYQFHLLPTGIINPNCLSVIGNGVVIHIPSLLEELKVNEEKTFQGRLFISDKAHIVFDFHRQVDGFEDKDNACRSRIIGTTKKGIGPTYSSKVTRNGIRIIDLMGDFARFSDKFRVLVNLQQRMFPTLVVDVEAELNKYKNYAEALRPYVTETVHFLSKCIKENKSIVVEGANAALLDIDFGTYPYVTSSNCSVGGVSTGLGIPPRRIDRVIGVVKAYTTRVGDGPFPTELKNDVCEYFQKKGNEMSPSTNKMRRCGWLDLFALKYSNMVNCYNSIALSKLDVLDDLSEIKLGVGYSLKGTKIDYFPSNASELASVEVEYVTMPGWLTTTKNVNSYSDLPCNAKLYVSKIEEVLNVPIQWIGVGPSKDTLISIY</sequence>
<dbReference type="EC" id="6.3.4.4" evidence="9"/>
<dbReference type="AlphaFoldDB" id="A0AAN7P2N3"/>